<gene>
    <name evidence="2" type="ORF">JOF45_001087</name>
</gene>
<evidence type="ECO:0000259" key="1">
    <source>
        <dbReference type="Pfam" id="PF00005"/>
    </source>
</evidence>
<dbReference type="Proteomes" id="UP001519331">
    <property type="component" value="Unassembled WGS sequence"/>
</dbReference>
<dbReference type="InterPro" id="IPR027417">
    <property type="entry name" value="P-loop_NTPase"/>
</dbReference>
<dbReference type="RefSeq" id="WP_210048391.1">
    <property type="nucleotide sequence ID" value="NZ_JAGINX010000001.1"/>
</dbReference>
<dbReference type="InterPro" id="IPR003439">
    <property type="entry name" value="ABC_transporter-like_ATP-bd"/>
</dbReference>
<proteinExistence type="predicted"/>
<protein>
    <submittedName>
        <fullName evidence="2">ABC-type multidrug transport system ATPase subunit</fullName>
    </submittedName>
</protein>
<reference evidence="2 3" key="1">
    <citation type="submission" date="2021-03" db="EMBL/GenBank/DDBJ databases">
        <title>Sequencing the genomes of 1000 actinobacteria strains.</title>
        <authorList>
            <person name="Klenk H.-P."/>
        </authorList>
    </citation>
    <scope>NUCLEOTIDE SEQUENCE [LARGE SCALE GENOMIC DNA]</scope>
    <source>
        <strain evidence="2 3">DSM 12544</strain>
    </source>
</reference>
<evidence type="ECO:0000313" key="3">
    <source>
        <dbReference type="Proteomes" id="UP001519331"/>
    </source>
</evidence>
<keyword evidence="3" id="KW-1185">Reference proteome</keyword>
<dbReference type="SUPFAM" id="SSF52540">
    <property type="entry name" value="P-loop containing nucleoside triphosphate hydrolases"/>
    <property type="match status" value="1"/>
</dbReference>
<organism evidence="2 3">
    <name type="scientific">Nesterenkonia lacusekhoensis</name>
    <dbReference type="NCBI Taxonomy" id="150832"/>
    <lineage>
        <taxon>Bacteria</taxon>
        <taxon>Bacillati</taxon>
        <taxon>Actinomycetota</taxon>
        <taxon>Actinomycetes</taxon>
        <taxon>Micrococcales</taxon>
        <taxon>Micrococcaceae</taxon>
        <taxon>Nesterenkonia</taxon>
    </lineage>
</organism>
<feature type="domain" description="ABC transporter" evidence="1">
    <location>
        <begin position="30"/>
        <end position="65"/>
    </location>
</feature>
<sequence length="116" mass="11881">MRVLCEALTVSVEDATLLPALFAELVGPGLVALTGANGTGKTTLLKILAGRMPPTSGSCEIRSEAEGFSGVPAEHDRGFRAAAASLIDTPPMAREMTLSEQLTMVGASWGASAGFC</sequence>
<comment type="caution">
    <text evidence="2">The sequence shown here is derived from an EMBL/GenBank/DDBJ whole genome shotgun (WGS) entry which is preliminary data.</text>
</comment>
<accession>A0ABS4T2F3</accession>
<dbReference type="Gene3D" id="3.40.50.300">
    <property type="entry name" value="P-loop containing nucleotide triphosphate hydrolases"/>
    <property type="match status" value="1"/>
</dbReference>
<dbReference type="Pfam" id="PF00005">
    <property type="entry name" value="ABC_tran"/>
    <property type="match status" value="1"/>
</dbReference>
<name>A0ABS4T2F3_9MICC</name>
<dbReference type="EMBL" id="JAGINX010000001">
    <property type="protein sequence ID" value="MBP2318068.1"/>
    <property type="molecule type" value="Genomic_DNA"/>
</dbReference>
<evidence type="ECO:0000313" key="2">
    <source>
        <dbReference type="EMBL" id="MBP2318068.1"/>
    </source>
</evidence>